<evidence type="ECO:0000313" key="1">
    <source>
        <dbReference type="EMBL" id="PKR83696.1"/>
    </source>
</evidence>
<name>A0A2N3LGF6_9BACI</name>
<comment type="caution">
    <text evidence="1">The sequence shown here is derived from an EMBL/GenBank/DDBJ whole genome shotgun (WGS) entry which is preliminary data.</text>
</comment>
<sequence length="97" mass="11200">MVLKWIQKNHVVRLAEHSFKQILFPQKTQPSLFTVDKKEPEDMVFIPDGEFLLGTKDRDGFPADGEDCTLCKGSFFLVGQIRHFQSKVFKICKGNRL</sequence>
<proteinExistence type="predicted"/>
<keyword evidence="2" id="KW-1185">Reference proteome</keyword>
<accession>A0A2N3LGF6</accession>
<organism evidence="1 2">
    <name type="scientific">Heyndrickxia camelliae</name>
    <dbReference type="NCBI Taxonomy" id="1707093"/>
    <lineage>
        <taxon>Bacteria</taxon>
        <taxon>Bacillati</taxon>
        <taxon>Bacillota</taxon>
        <taxon>Bacilli</taxon>
        <taxon>Bacillales</taxon>
        <taxon>Bacillaceae</taxon>
        <taxon>Heyndrickxia</taxon>
    </lineage>
</organism>
<protein>
    <submittedName>
        <fullName evidence="1">Uncharacterized protein</fullName>
    </submittedName>
</protein>
<dbReference type="EMBL" id="PIQO01000016">
    <property type="protein sequence ID" value="PKR83696.1"/>
    <property type="molecule type" value="Genomic_DNA"/>
</dbReference>
<dbReference type="Proteomes" id="UP000233440">
    <property type="component" value="Unassembled WGS sequence"/>
</dbReference>
<reference evidence="1 2" key="1">
    <citation type="submission" date="2017-11" db="EMBL/GenBank/DDBJ databases">
        <title>Bacillus camelliae sp. nov., isolated from pu'er tea.</title>
        <authorList>
            <person name="Niu L."/>
        </authorList>
    </citation>
    <scope>NUCLEOTIDE SEQUENCE [LARGE SCALE GENOMIC DNA]</scope>
    <source>
        <strain evidence="1 2">7578-1</strain>
    </source>
</reference>
<gene>
    <name evidence="1" type="ORF">CWO92_18085</name>
</gene>
<evidence type="ECO:0000313" key="2">
    <source>
        <dbReference type="Proteomes" id="UP000233440"/>
    </source>
</evidence>
<dbReference type="AlphaFoldDB" id="A0A2N3LGF6"/>